<reference evidence="1 2" key="1">
    <citation type="journal article" date="2010" name="Microbiol. Resour. Announc.">
        <title>Comparative genomics of the bacterial genus Listeria: Genome evolution is characterized by limited gene acquisition and limited gene loss.</title>
        <authorList>
            <person name="den Bakker H.C."/>
            <person name="Cummings C.A."/>
            <person name="Ferreira V."/>
            <person name="Vatta P."/>
            <person name="Orsi R.H."/>
            <person name="Degoricija L."/>
            <person name="Barker M."/>
            <person name="Petrauskene O."/>
            <person name="Furtado M.R."/>
            <person name="Wiedmann M."/>
        </authorList>
    </citation>
    <scope>NUCLEOTIDE SEQUENCE [LARGE SCALE GENOMIC DNA]</scope>
    <source>
        <strain evidence="1 2">FSL S4-120</strain>
    </source>
</reference>
<comment type="caution">
    <text evidence="1">The sequence shown here is derived from an EMBL/GenBank/DDBJ whole genome shotgun (WGS) entry which is preliminary data.</text>
</comment>
<evidence type="ECO:0000313" key="2">
    <source>
        <dbReference type="Proteomes" id="UP000003412"/>
    </source>
</evidence>
<gene>
    <name evidence="1" type="ORF">NT05LM_2530</name>
</gene>
<evidence type="ECO:0000313" key="1">
    <source>
        <dbReference type="EMBL" id="EFR87014.1"/>
    </source>
</evidence>
<dbReference type="Proteomes" id="UP000003412">
    <property type="component" value="Chromosome"/>
</dbReference>
<dbReference type="EMBL" id="ADXF01000835">
    <property type="protein sequence ID" value="EFR87014.1"/>
    <property type="molecule type" value="Genomic_DNA"/>
</dbReference>
<name>A0ABP2JVN8_9LIST</name>
<protein>
    <submittedName>
        <fullName evidence="1">Uncharacterized protein</fullName>
    </submittedName>
</protein>
<proteinExistence type="predicted"/>
<organism evidence="1 2">
    <name type="scientific">Listeria marthii FSL S4-120</name>
    <dbReference type="NCBI Taxonomy" id="702457"/>
    <lineage>
        <taxon>Bacteria</taxon>
        <taxon>Bacillati</taxon>
        <taxon>Bacillota</taxon>
        <taxon>Bacilli</taxon>
        <taxon>Bacillales</taxon>
        <taxon>Listeriaceae</taxon>
        <taxon>Listeria</taxon>
    </lineage>
</organism>
<sequence length="46" mass="5547">MKKFSSYYTYNAKVLLNQQNRLSLHIESVLLEDYNEGRKKVFFFLA</sequence>
<keyword evidence="2" id="KW-1185">Reference proteome</keyword>
<accession>A0ABP2JVN8</accession>